<keyword evidence="3" id="KW-1185">Reference proteome</keyword>
<accession>A0ABV9BNJ5</accession>
<dbReference type="SUPFAM" id="SSF47413">
    <property type="entry name" value="lambda repressor-like DNA-binding domains"/>
    <property type="match status" value="1"/>
</dbReference>
<evidence type="ECO:0000313" key="2">
    <source>
        <dbReference type="EMBL" id="MFC4515476.1"/>
    </source>
</evidence>
<dbReference type="Pfam" id="PF13560">
    <property type="entry name" value="HTH_31"/>
    <property type="match status" value="1"/>
</dbReference>
<gene>
    <name evidence="2" type="ORF">ACFPEN_21315</name>
</gene>
<proteinExistence type="predicted"/>
<dbReference type="InterPro" id="IPR010982">
    <property type="entry name" value="Lambda_DNA-bd_dom_sf"/>
</dbReference>
<dbReference type="PROSITE" id="PS50943">
    <property type="entry name" value="HTH_CROC1"/>
    <property type="match status" value="1"/>
</dbReference>
<dbReference type="EMBL" id="JBHSFS010000009">
    <property type="protein sequence ID" value="MFC4515476.1"/>
    <property type="molecule type" value="Genomic_DNA"/>
</dbReference>
<dbReference type="Pfam" id="PF19054">
    <property type="entry name" value="DUF5753"/>
    <property type="match status" value="1"/>
</dbReference>
<dbReference type="RefSeq" id="WP_417923291.1">
    <property type="nucleotide sequence ID" value="NZ_JBHSFS010000009.1"/>
</dbReference>
<dbReference type="InterPro" id="IPR001387">
    <property type="entry name" value="Cro/C1-type_HTH"/>
</dbReference>
<sequence length="268" mass="30345">MTYTRPRPMAWQYCGEQIKLWRNLAGVSRETLAKEAGYGCETIASVEQGRRRPAVHLLRIADQLCGAKGLLRAAEKYLEPEPIPVRTQDYMQYEEEAIAISSYQPMRIPGLLQTEEYARTQISGHWPPLDDETMEGRVANRMKRQAVLGDRTRVFNYVIGEPALRFPIAGGDQHRRQLHRLLTMGERRNVTIQALRFGGVSEGNEGAFVLLETPEHKQFAYEEGQLIAALSCQPETVSKAAQRMARLTQLAMSPNESIEFIKELADAQ</sequence>
<protein>
    <submittedName>
        <fullName evidence="2">Helix-turn-helix domain-containing protein</fullName>
    </submittedName>
</protein>
<dbReference type="InterPro" id="IPR043917">
    <property type="entry name" value="DUF5753"/>
</dbReference>
<comment type="caution">
    <text evidence="2">The sequence shown here is derived from an EMBL/GenBank/DDBJ whole genome shotgun (WGS) entry which is preliminary data.</text>
</comment>
<dbReference type="Proteomes" id="UP001595990">
    <property type="component" value="Unassembled WGS sequence"/>
</dbReference>
<evidence type="ECO:0000313" key="3">
    <source>
        <dbReference type="Proteomes" id="UP001595990"/>
    </source>
</evidence>
<dbReference type="Gene3D" id="1.10.260.40">
    <property type="entry name" value="lambda repressor-like DNA-binding domains"/>
    <property type="match status" value="1"/>
</dbReference>
<dbReference type="SMART" id="SM00530">
    <property type="entry name" value="HTH_XRE"/>
    <property type="match status" value="1"/>
</dbReference>
<dbReference type="CDD" id="cd00093">
    <property type="entry name" value="HTH_XRE"/>
    <property type="match status" value="1"/>
</dbReference>
<evidence type="ECO:0000259" key="1">
    <source>
        <dbReference type="PROSITE" id="PS50943"/>
    </source>
</evidence>
<name>A0ABV9BNJ5_9ACTN</name>
<reference evidence="3" key="1">
    <citation type="journal article" date="2019" name="Int. J. Syst. Evol. Microbiol.">
        <title>The Global Catalogue of Microorganisms (GCM) 10K type strain sequencing project: providing services to taxonomists for standard genome sequencing and annotation.</title>
        <authorList>
            <consortium name="The Broad Institute Genomics Platform"/>
            <consortium name="The Broad Institute Genome Sequencing Center for Infectious Disease"/>
            <person name="Wu L."/>
            <person name="Ma J."/>
        </authorList>
    </citation>
    <scope>NUCLEOTIDE SEQUENCE [LARGE SCALE GENOMIC DNA]</scope>
    <source>
        <strain evidence="3">CECT 8064</strain>
    </source>
</reference>
<feature type="domain" description="HTH cro/C1-type" evidence="1">
    <location>
        <begin position="18"/>
        <end position="58"/>
    </location>
</feature>
<organism evidence="2 3">
    <name type="scientific">Streptomyces ehimensis</name>
    <dbReference type="NCBI Taxonomy" id="68195"/>
    <lineage>
        <taxon>Bacteria</taxon>
        <taxon>Bacillati</taxon>
        <taxon>Actinomycetota</taxon>
        <taxon>Actinomycetes</taxon>
        <taxon>Kitasatosporales</taxon>
        <taxon>Streptomycetaceae</taxon>
        <taxon>Streptomyces</taxon>
    </lineage>
</organism>